<dbReference type="Pfam" id="PF02482">
    <property type="entry name" value="Ribosomal_S30AE"/>
    <property type="match status" value="1"/>
</dbReference>
<keyword evidence="1 2" id="KW-0810">Translation regulation</keyword>
<dbReference type="GO" id="GO:0043024">
    <property type="term" value="F:ribosomal small subunit binding"/>
    <property type="evidence" value="ECO:0007669"/>
    <property type="project" value="TreeGrafter"/>
</dbReference>
<dbReference type="GO" id="GO:0022627">
    <property type="term" value="C:cytosolic small ribosomal subunit"/>
    <property type="evidence" value="ECO:0007669"/>
    <property type="project" value="TreeGrafter"/>
</dbReference>
<reference evidence="5 6" key="1">
    <citation type="submission" date="2010-04" db="EMBL/GenBank/DDBJ databases">
        <authorList>
            <person name="Qin X."/>
            <person name="Bachman B."/>
            <person name="Battles P."/>
            <person name="Bell A."/>
            <person name="Bess C."/>
            <person name="Bickham C."/>
            <person name="Chaboub L."/>
            <person name="Chen D."/>
            <person name="Coyle M."/>
            <person name="Deiros D.R."/>
            <person name="Dinh H."/>
            <person name="Forbes L."/>
            <person name="Fowler G."/>
            <person name="Francisco L."/>
            <person name="Fu Q."/>
            <person name="Gubbala S."/>
            <person name="Hale W."/>
            <person name="Han Y."/>
            <person name="Hemphill L."/>
            <person name="Highlander S.K."/>
            <person name="Hirani K."/>
            <person name="Hogues M."/>
            <person name="Jackson L."/>
            <person name="Jakkamsetti A."/>
            <person name="Javaid M."/>
            <person name="Jiang H."/>
            <person name="Korchina V."/>
            <person name="Kovar C."/>
            <person name="Lara F."/>
            <person name="Lee S."/>
            <person name="Mata R."/>
            <person name="Mathew T."/>
            <person name="Moen C."/>
            <person name="Morales K."/>
            <person name="Munidasa M."/>
            <person name="Nazareth L."/>
            <person name="Ngo R."/>
            <person name="Nguyen L."/>
            <person name="Okwuonu G."/>
            <person name="Ongeri F."/>
            <person name="Patil S."/>
            <person name="Petrosino J."/>
            <person name="Pham C."/>
            <person name="Pham P."/>
            <person name="Pu L.-L."/>
            <person name="Puazo M."/>
            <person name="Raj R."/>
            <person name="Reid J."/>
            <person name="Rouhana J."/>
            <person name="Saada N."/>
            <person name="Shang Y."/>
            <person name="Simmons D."/>
            <person name="Thornton R."/>
            <person name="Warren J."/>
            <person name="Weissenberger G."/>
            <person name="Zhang J."/>
            <person name="Zhang L."/>
            <person name="Zhou C."/>
            <person name="Zhu D."/>
            <person name="Muzny D."/>
            <person name="Worley K."/>
            <person name="Gibbs R."/>
        </authorList>
    </citation>
    <scope>NUCLEOTIDE SEQUENCE [LARGE SCALE GENOMIC DNA]</scope>
    <source>
        <strain evidence="5 6">ATCC 49030</strain>
    </source>
</reference>
<dbReference type="EMBL" id="ADNU01000043">
    <property type="protein sequence ID" value="EFG47231.1"/>
    <property type="molecule type" value="Genomic_DNA"/>
</dbReference>
<dbReference type="eggNOG" id="COG1544">
    <property type="taxonomic scope" value="Bacteria"/>
</dbReference>
<dbReference type="InterPro" id="IPR036567">
    <property type="entry name" value="RHF-like"/>
</dbReference>
<protein>
    <recommendedName>
        <fullName evidence="2">Ribosome hibernation promoting factor</fullName>
        <shortName evidence="2">HPF</shortName>
    </recommendedName>
</protein>
<evidence type="ECO:0000256" key="3">
    <source>
        <dbReference type="SAM" id="MobiDB-lite"/>
    </source>
</evidence>
<dbReference type="InterPro" id="IPR038416">
    <property type="entry name" value="Ribosom_S30AE_C_sf"/>
</dbReference>
<feature type="region of interest" description="Disordered" evidence="3">
    <location>
        <begin position="135"/>
        <end position="166"/>
    </location>
</feature>
<evidence type="ECO:0000259" key="4">
    <source>
        <dbReference type="Pfam" id="PF16321"/>
    </source>
</evidence>
<comment type="function">
    <text evidence="2">Required for dimerization of active 70S ribosomes into 100S ribosomes in stationary phase; 100S ribosomes are translationally inactive and sometimes present during exponential growth.</text>
</comment>
<evidence type="ECO:0000313" key="6">
    <source>
        <dbReference type="Proteomes" id="UP000005714"/>
    </source>
</evidence>
<dbReference type="InterPro" id="IPR003489">
    <property type="entry name" value="RHF/RaiA"/>
</dbReference>
<comment type="similarity">
    <text evidence="2">Belongs to the HPF/YfiA ribosome-associated protein family. Long HPF subfamily.</text>
</comment>
<proteinExistence type="inferred from homology"/>
<comment type="caution">
    <text evidence="5">The sequence shown here is derived from an EMBL/GenBank/DDBJ whole genome shotgun (WGS) entry which is preliminary data.</text>
</comment>
<dbReference type="InterPro" id="IPR050574">
    <property type="entry name" value="HPF/YfiA_ribosome-assoc"/>
</dbReference>
<evidence type="ECO:0000313" key="5">
    <source>
        <dbReference type="EMBL" id="EFG47231.1"/>
    </source>
</evidence>
<accession>D4YNI5</accession>
<gene>
    <name evidence="5" type="primary">raiA</name>
    <name evidence="2" type="synonym">hpf</name>
    <name evidence="5" type="ORF">HMPREF0183_1495</name>
</gene>
<dbReference type="Proteomes" id="UP000005714">
    <property type="component" value="Unassembled WGS sequence"/>
</dbReference>
<dbReference type="InterPro" id="IPR032528">
    <property type="entry name" value="Ribosom_S30AE_C"/>
</dbReference>
<keyword evidence="2" id="KW-0963">Cytoplasm</keyword>
<comment type="subcellular location">
    <subcellularLocation>
        <location evidence="2">Cytoplasm</location>
    </subcellularLocation>
</comment>
<organism evidence="5 6">
    <name type="scientific">Brevibacterium mcbrellneri ATCC 49030</name>
    <dbReference type="NCBI Taxonomy" id="585530"/>
    <lineage>
        <taxon>Bacteria</taxon>
        <taxon>Bacillati</taxon>
        <taxon>Actinomycetota</taxon>
        <taxon>Actinomycetes</taxon>
        <taxon>Micrococcales</taxon>
        <taxon>Brevibacteriaceae</taxon>
        <taxon>Brevibacterium</taxon>
    </lineage>
</organism>
<dbReference type="STRING" id="585530.HMPREF0183_1495"/>
<feature type="compositionally biased region" description="Basic and acidic residues" evidence="3">
    <location>
        <begin position="140"/>
        <end position="149"/>
    </location>
</feature>
<dbReference type="SUPFAM" id="SSF69754">
    <property type="entry name" value="Ribosome binding protein Y (YfiA homologue)"/>
    <property type="match status" value="1"/>
</dbReference>
<dbReference type="NCBIfam" id="TIGR00741">
    <property type="entry name" value="yfiA"/>
    <property type="match status" value="1"/>
</dbReference>
<feature type="domain" description="Sigma 54 modulation/S30EA ribosomal protein C-terminal" evidence="4">
    <location>
        <begin position="166"/>
        <end position="220"/>
    </location>
</feature>
<dbReference type="GO" id="GO:0045900">
    <property type="term" value="P:negative regulation of translational elongation"/>
    <property type="evidence" value="ECO:0007669"/>
    <property type="project" value="TreeGrafter"/>
</dbReference>
<sequence length="230" mass="25789">MVNSFRGAKESIVDIVVKGRNVTLSESFRSHVEDKVSKVEQLAPRALRVEVVLTHDPNVRQPENTERIEITVIAKGPVLRAEATASDKYAALDLAWAKLLERLRRARDRQKISRQGKHRSASTAEVLASMEVVDPVIPSENEKDEKRETPQNIDQTGGRVPSEGDSPVVLREKTFAATPIALDEAINRMEMVGHDFYLFIDEASTKPSVVYKRRGWSYGVITLDPELTED</sequence>
<dbReference type="PANTHER" id="PTHR33231">
    <property type="entry name" value="30S RIBOSOMAL PROTEIN"/>
    <property type="match status" value="1"/>
</dbReference>
<name>D4YNI5_9MICO</name>
<comment type="subunit">
    <text evidence="2">Interacts with 100S ribosomes.</text>
</comment>
<dbReference type="AlphaFoldDB" id="D4YNI5"/>
<dbReference type="Gene3D" id="3.30.160.100">
    <property type="entry name" value="Ribosome hibernation promotion factor-like"/>
    <property type="match status" value="1"/>
</dbReference>
<evidence type="ECO:0000256" key="2">
    <source>
        <dbReference type="HAMAP-Rule" id="MF_00839"/>
    </source>
</evidence>
<dbReference type="InterPro" id="IPR034694">
    <property type="entry name" value="HPF_long/plastid"/>
</dbReference>
<keyword evidence="6" id="KW-1185">Reference proteome</keyword>
<dbReference type="PANTHER" id="PTHR33231:SF1">
    <property type="entry name" value="30S RIBOSOMAL PROTEIN"/>
    <property type="match status" value="1"/>
</dbReference>
<dbReference type="CDD" id="cd00552">
    <property type="entry name" value="RaiA"/>
    <property type="match status" value="1"/>
</dbReference>
<evidence type="ECO:0000256" key="1">
    <source>
        <dbReference type="ARBA" id="ARBA00022845"/>
    </source>
</evidence>
<dbReference type="Gene3D" id="3.30.505.50">
    <property type="entry name" value="Sigma 54 modulation/S30EA ribosomal protein, C-terminal domain"/>
    <property type="match status" value="1"/>
</dbReference>
<dbReference type="HAMAP" id="MF_00839">
    <property type="entry name" value="HPF"/>
    <property type="match status" value="1"/>
</dbReference>
<dbReference type="Pfam" id="PF16321">
    <property type="entry name" value="Ribosom_S30AE_C"/>
    <property type="match status" value="1"/>
</dbReference>